<comment type="caution">
    <text evidence="2">The sequence shown here is derived from an EMBL/GenBank/DDBJ whole genome shotgun (WGS) entry which is preliminary data.</text>
</comment>
<sequence>MNVLVIGGAGYVGAIVRPALETVHGCRYLDLRPVPGAEDRTFVGDVNDPAVVREAVQGQDALVYLAMGTNNGDRRTVQDIDAAFNVNVRGLYRTLAAALEAGVRRICVASSLSVYRHCHRSAIDESCAADAWEPYGLSKRVGEFLCQAAAQQCPDATLVALRLILPRNEADWPQYRFDPAKERNVFALGPRDTRELFRKALELDRPGCHIVQASGDITNERLPNHRVRELLGWSPQNH</sequence>
<dbReference type="Pfam" id="PF01370">
    <property type="entry name" value="Epimerase"/>
    <property type="match status" value="1"/>
</dbReference>
<name>A0ABV4U9R9_9BACT</name>
<dbReference type="InterPro" id="IPR050177">
    <property type="entry name" value="Lipid_A_modif_metabolic_enz"/>
</dbReference>
<dbReference type="PANTHER" id="PTHR43245:SF55">
    <property type="entry name" value="NAD(P)-BINDING DOMAIN-CONTAINING PROTEIN"/>
    <property type="match status" value="1"/>
</dbReference>
<dbReference type="Proteomes" id="UP001575105">
    <property type="component" value="Unassembled WGS sequence"/>
</dbReference>
<organism evidence="2 3">
    <name type="scientific">Natronomicrosphaera hydrolytica</name>
    <dbReference type="NCBI Taxonomy" id="3242702"/>
    <lineage>
        <taxon>Bacteria</taxon>
        <taxon>Pseudomonadati</taxon>
        <taxon>Planctomycetota</taxon>
        <taxon>Phycisphaerae</taxon>
        <taxon>Phycisphaerales</taxon>
        <taxon>Phycisphaeraceae</taxon>
        <taxon>Natronomicrosphaera</taxon>
    </lineage>
</organism>
<dbReference type="InterPro" id="IPR001509">
    <property type="entry name" value="Epimerase_deHydtase"/>
</dbReference>
<gene>
    <name evidence="2" type="ORF">ACERK3_18700</name>
</gene>
<reference evidence="2 3" key="1">
    <citation type="submission" date="2024-08" db="EMBL/GenBank/DDBJ databases">
        <title>Whole-genome sequencing of halo(alkali)philic microorganisms from hypersaline lakes.</title>
        <authorList>
            <person name="Sorokin D.Y."/>
            <person name="Merkel A.Y."/>
            <person name="Messina E."/>
            <person name="Yakimov M."/>
        </authorList>
    </citation>
    <scope>NUCLEOTIDE SEQUENCE [LARGE SCALE GENOMIC DNA]</scope>
    <source>
        <strain evidence="2 3">AB-hyl4</strain>
    </source>
</reference>
<dbReference type="SUPFAM" id="SSF51735">
    <property type="entry name" value="NAD(P)-binding Rossmann-fold domains"/>
    <property type="match status" value="1"/>
</dbReference>
<proteinExistence type="predicted"/>
<dbReference type="EMBL" id="JBGUBD010000018">
    <property type="protein sequence ID" value="MFA9480306.1"/>
    <property type="molecule type" value="Genomic_DNA"/>
</dbReference>
<accession>A0ABV4U9R9</accession>
<dbReference type="InterPro" id="IPR036291">
    <property type="entry name" value="NAD(P)-bd_dom_sf"/>
</dbReference>
<keyword evidence="3" id="KW-1185">Reference proteome</keyword>
<dbReference type="PANTHER" id="PTHR43245">
    <property type="entry name" value="BIFUNCTIONAL POLYMYXIN RESISTANCE PROTEIN ARNA"/>
    <property type="match status" value="1"/>
</dbReference>
<dbReference type="RefSeq" id="WP_425347223.1">
    <property type="nucleotide sequence ID" value="NZ_JBGUBD010000018.1"/>
</dbReference>
<evidence type="ECO:0000259" key="1">
    <source>
        <dbReference type="Pfam" id="PF01370"/>
    </source>
</evidence>
<protein>
    <submittedName>
        <fullName evidence="2">NAD-dependent epimerase/dehydratase family protein</fullName>
    </submittedName>
</protein>
<feature type="domain" description="NAD-dependent epimerase/dehydratase" evidence="1">
    <location>
        <begin position="3"/>
        <end position="163"/>
    </location>
</feature>
<evidence type="ECO:0000313" key="2">
    <source>
        <dbReference type="EMBL" id="MFA9480306.1"/>
    </source>
</evidence>
<evidence type="ECO:0000313" key="3">
    <source>
        <dbReference type="Proteomes" id="UP001575105"/>
    </source>
</evidence>
<dbReference type="Gene3D" id="3.40.50.720">
    <property type="entry name" value="NAD(P)-binding Rossmann-like Domain"/>
    <property type="match status" value="1"/>
</dbReference>